<dbReference type="GO" id="GO:0005829">
    <property type="term" value="C:cytosol"/>
    <property type="evidence" value="ECO:0007669"/>
    <property type="project" value="TreeGrafter"/>
</dbReference>
<accession>A0A1Y3PMY7</accession>
<sequence length="339" mass="37582">MRYSRQIRFAPIGEEGQLKLRQSRVAIVGAGALGSALANHMVRAGVGYVRIVDRDFVEMSNLQRQMLFDEEDAQKMTPKAIAAAEKLTAINSSVQIEPHVADITWQNAEELLTGVDLILDGTDNFSIRYLINDVSVKYGIPYAYGGIIGAAGTSALFIPGKTPCLACLFPDPPLPGSTETCDTAGVIGPIIHLITAIQATEALKYLVGDHQQLSGQLTHVDLWNNHFIRLQIADKTAPDCPVCVQRRFRFLEEQEATSLETVLCGRNTIQIRPAQPLNYDLDELARRLAPHGRIEQNRFLVRLHLKNHSLVLFRDGRVLIQGTDDLVTARRLYAQYIGT</sequence>
<dbReference type="GO" id="GO:0008641">
    <property type="term" value="F:ubiquitin-like modifier activating enzyme activity"/>
    <property type="evidence" value="ECO:0007669"/>
    <property type="project" value="InterPro"/>
</dbReference>
<dbReference type="GO" id="GO:0008146">
    <property type="term" value="F:sulfotransferase activity"/>
    <property type="evidence" value="ECO:0007669"/>
    <property type="project" value="TreeGrafter"/>
</dbReference>
<protein>
    <submittedName>
        <fullName evidence="3">Thiamine biosynthesis protein ThiF</fullName>
    </submittedName>
</protein>
<dbReference type="CDD" id="cd00757">
    <property type="entry name" value="ThiF_MoeB_HesA_family"/>
    <property type="match status" value="1"/>
</dbReference>
<evidence type="ECO:0000313" key="3">
    <source>
        <dbReference type="EMBL" id="OUM87486.1"/>
    </source>
</evidence>
<dbReference type="FunFam" id="3.40.50.720:FF:000080">
    <property type="entry name" value="Thiazole biosynthesis adenylyltransferase ThiF"/>
    <property type="match status" value="1"/>
</dbReference>
<proteinExistence type="inferred from homology"/>
<dbReference type="GO" id="GO:0016779">
    <property type="term" value="F:nucleotidyltransferase activity"/>
    <property type="evidence" value="ECO:0007669"/>
    <property type="project" value="TreeGrafter"/>
</dbReference>
<evidence type="ECO:0000313" key="4">
    <source>
        <dbReference type="Proteomes" id="UP000196475"/>
    </source>
</evidence>
<evidence type="ECO:0000256" key="1">
    <source>
        <dbReference type="ARBA" id="ARBA00009919"/>
    </source>
</evidence>
<name>A0A1Y3PMY7_9BACI</name>
<evidence type="ECO:0000259" key="2">
    <source>
        <dbReference type="Pfam" id="PF00899"/>
    </source>
</evidence>
<gene>
    <name evidence="3" type="ORF">BAA01_12595</name>
</gene>
<dbReference type="SUPFAM" id="SSF69572">
    <property type="entry name" value="Activating enzymes of the ubiquitin-like proteins"/>
    <property type="match status" value="1"/>
</dbReference>
<comment type="caution">
    <text evidence="3">The sequence shown here is derived from an EMBL/GenBank/DDBJ whole genome shotgun (WGS) entry which is preliminary data.</text>
</comment>
<dbReference type="EMBL" id="LZRT01000075">
    <property type="protein sequence ID" value="OUM87486.1"/>
    <property type="molecule type" value="Genomic_DNA"/>
</dbReference>
<comment type="similarity">
    <text evidence="1">Belongs to the HesA/MoeB/ThiF family.</text>
</comment>
<dbReference type="InterPro" id="IPR045886">
    <property type="entry name" value="ThiF/MoeB/HesA"/>
</dbReference>
<dbReference type="InterPro" id="IPR035985">
    <property type="entry name" value="Ubiquitin-activating_enz"/>
</dbReference>
<reference evidence="4" key="1">
    <citation type="submission" date="2016-06" db="EMBL/GenBank/DDBJ databases">
        <authorList>
            <person name="Nascimento L."/>
            <person name="Pereira R.V."/>
            <person name="Martins L.F."/>
            <person name="Quaggio R.B."/>
            <person name="Silva A.M."/>
            <person name="Setubal J.C."/>
        </authorList>
    </citation>
    <scope>NUCLEOTIDE SEQUENCE [LARGE SCALE GENOMIC DNA]</scope>
</reference>
<dbReference type="InterPro" id="IPR000594">
    <property type="entry name" value="ThiF_NAD_FAD-bd"/>
</dbReference>
<feature type="domain" description="THIF-type NAD/FAD binding fold" evidence="2">
    <location>
        <begin position="3"/>
        <end position="242"/>
    </location>
</feature>
<organism evidence="3 4">
    <name type="scientific">Bacillus thermozeamaize</name>
    <dbReference type="NCBI Taxonomy" id="230954"/>
    <lineage>
        <taxon>Bacteria</taxon>
        <taxon>Bacillati</taxon>
        <taxon>Bacillota</taxon>
        <taxon>Bacilli</taxon>
        <taxon>Bacillales</taxon>
        <taxon>Bacillaceae</taxon>
        <taxon>Bacillus</taxon>
    </lineage>
</organism>
<dbReference type="Pfam" id="PF00899">
    <property type="entry name" value="ThiF"/>
    <property type="match status" value="1"/>
</dbReference>
<dbReference type="AlphaFoldDB" id="A0A1Y3PMY7"/>
<dbReference type="Gene3D" id="3.40.50.720">
    <property type="entry name" value="NAD(P)-binding Rossmann-like Domain"/>
    <property type="match status" value="1"/>
</dbReference>
<dbReference type="GO" id="GO:0004792">
    <property type="term" value="F:thiosulfate-cyanide sulfurtransferase activity"/>
    <property type="evidence" value="ECO:0007669"/>
    <property type="project" value="TreeGrafter"/>
</dbReference>
<dbReference type="PANTHER" id="PTHR10953">
    <property type="entry name" value="UBIQUITIN-ACTIVATING ENZYME E1"/>
    <property type="match status" value="1"/>
</dbReference>
<dbReference type="Proteomes" id="UP000196475">
    <property type="component" value="Unassembled WGS sequence"/>
</dbReference>
<dbReference type="PANTHER" id="PTHR10953:SF102">
    <property type="entry name" value="ADENYLYLTRANSFERASE AND SULFURTRANSFERASE MOCS3"/>
    <property type="match status" value="1"/>
</dbReference>